<feature type="repeat" description="WD" evidence="1">
    <location>
        <begin position="1673"/>
        <end position="1707"/>
    </location>
</feature>
<dbReference type="InterPro" id="IPR001680">
    <property type="entry name" value="WD40_rpt"/>
</dbReference>
<keyword evidence="5" id="KW-1185">Reference proteome</keyword>
<feature type="coiled-coil region" evidence="2">
    <location>
        <begin position="439"/>
        <end position="531"/>
    </location>
</feature>
<accession>A0A8S1XSL0</accession>
<sequence>MKMIQNEYQNKFSNSKGLIEYLIVILNLEEQQNDSEITDLKLLEKEFGEDFEEASLHQLIENMQKIIILINETMKKTNEVSFNQQYQKFELEKYEHFLKQFKILLETNNNKKLIVVNLEKIINQLQIIVQILNKALKQNFEIFQILIIEELGKLREIINQQNYILLKYQENKIQQNNQKNYINSINIILKILQIQQILIKEQKNYLVLFLQEIVDFSSYINLIQSYNVEKQKDITKFFNLSYQKQINNFIELQYTIRNLKQDIQENESSLNYLERILIDLQQDITQIKKDGGKPNIYDLLNKQKVKIQNQLEEKSYKLQELFIEQEFYVLQIYNINQLDGLTQEIDGESNQQLLLSDFWIQKLKHNKKNEEWKIKEGLVFAIIQISSNCFTDTIISFCQKALIQIWAKEKDQRIRNLLKNKRIISLQMQLLQKDWKTQHDRIADEMQNMLNKIDDLQEQISHEINHNKRDQQLQKLDQTTQQLDEYIENISDMGQQLKLITDFLNYIRKGLTRFERKINIMKEQLNSMGNDIKFLRGKSVDQLFEIRKWKVLKEAAQKNIKSIYIPLKTQEKGQLNPSSLINLEQFDDKVGEVNEFLLDEKETVLLIHGVAGSGKSTTAKKLEEFIWKLHDNNIKISNQILIPVYISLPFLKNPVFQAVEETLHQDEYGFDNLQLKECKEMLEKKEFRFLFIMDSYDEMKLENIKKIYILLTNLIKIGQILWSEILTTSNYKEWFVPEDKKQIKEVQLLKFDEMQKKEYLTKFTLLSIKVLVFEIYEWQTQMKYQSSIDFQNFEKSWEKLHAEVLKQFISNVNSESLLNQKQIENIFLFLKNDNHIALKSIEAIRSLGFKLQKLWSVRKYENMIKMINLDKLIQTPYMMEIIVSVLPLMMVKKTEIINLKQNFIKNFSKMYRELLKSEYLIKMYANHNQNQEASRLEMQFIEKYDYIQTAIEIWNKMEENQIPNQFQISQEINELNIKLIKIFQHNYKNILGIKDEIIQKVQINFERLIELICDALKEQNLTSYDFYDEFIKQYHLKQIEKQRNLGKSINTDRFLYDLYKYSIKLAKQMSIKEVTQVQYKQQGLLYKVENEEEKWLNEFFNDDGQDGSYKIDIRSCSLIQQKGANFQFVHKSIQQFLISADLYELLVLSKDLDVKIFSKLIKIFIYEKVIDCLGFLQNDVNQNHYKFCIQLDNLSLYDKQQKLNIIENNIKNITNIVRMLKQHDLNLINYSAEIYVETRKQLIQQIYQEKNIIEFLKFIVHLTAFDQSFIQSGSNFLNLLVEMKVDLTNLCFRNIKIKNTSLIGASFVKCDLSESQFENVKINGINLNGAQLFNCKWKNLQMNELHKLEGHSSDVNSVCFSPDGTMLASGSAEKSIHLWDVKTGKKISKLEGHSHWVNSVCFSPNGTLLASGSWDNTIRLWDQNLNLKNKRSIYNQFVSVQMAIHQHLEVQIILLTGQEKSKLVGHNDSVFSISFSPDGTKLASGSADKSIRLWDLKTGKEQQKLEGHNESINSECFSPDGTTLAYSCRDCTIHLWDIKAQVEKYKLEGHNSYVLSVCFSSDGIKLASGSWDNTIRLWDVNTGQENSKLEGQSDGIYSVCFSPDGTILAAGSADKSIRLWDVKTKQEKLQLEGHSENVNSVSFSPDGTILASGSSDYIICLWDLRKGQKQSSLEGHSDSVISVSFSSDGIILASGSRDNTVQLWDIRRLQEKFKLEGHNNFVYSVCFSPDGNTLASGSWNNTIRLWDVKKGQRKLQLKGHIKQVQSLCFSPDGTILASGGWDNAIRLWNVKTGEEKFKLDGHVNQVLSVCFSPDGFTLASRSADKSIRIWDIKDALSNQISIHSNQDILIQNSDYQDPLGIISNILTIVLISQQGLLEAQGTQIQKGSFTNHLGMDMRIHFKKKGAHLLEHLLESEQNAVQI</sequence>
<dbReference type="PANTHER" id="PTHR45333">
    <property type="entry name" value="MEMBRANE PROTEIN-RELATED"/>
    <property type="match status" value="1"/>
</dbReference>
<dbReference type="PROSITE" id="PS50294">
    <property type="entry name" value="WD_REPEATS_REGION"/>
    <property type="match status" value="11"/>
</dbReference>
<feature type="repeat" description="WD" evidence="1">
    <location>
        <begin position="1390"/>
        <end position="1422"/>
    </location>
</feature>
<name>A0A8S1XSL0_9CILI</name>
<reference evidence="4" key="1">
    <citation type="submission" date="2021-01" db="EMBL/GenBank/DDBJ databases">
        <authorList>
            <consortium name="Genoscope - CEA"/>
            <person name="William W."/>
        </authorList>
    </citation>
    <scope>NUCLEOTIDE SEQUENCE</scope>
</reference>
<dbReference type="EMBL" id="CAJJDO010000136">
    <property type="protein sequence ID" value="CAD8204075.1"/>
    <property type="molecule type" value="Genomic_DNA"/>
</dbReference>
<dbReference type="PROSITE" id="PS00678">
    <property type="entry name" value="WD_REPEATS_1"/>
    <property type="match status" value="7"/>
</dbReference>
<evidence type="ECO:0000313" key="4">
    <source>
        <dbReference type="EMBL" id="CAD8204075.1"/>
    </source>
</evidence>
<feature type="domain" description="NACHT" evidence="3">
    <location>
        <begin position="604"/>
        <end position="763"/>
    </location>
</feature>
<feature type="repeat" description="WD" evidence="1">
    <location>
        <begin position="1799"/>
        <end position="1833"/>
    </location>
</feature>
<organism evidence="4 5">
    <name type="scientific">Paramecium pentaurelia</name>
    <dbReference type="NCBI Taxonomy" id="43138"/>
    <lineage>
        <taxon>Eukaryota</taxon>
        <taxon>Sar</taxon>
        <taxon>Alveolata</taxon>
        <taxon>Ciliophora</taxon>
        <taxon>Intramacronucleata</taxon>
        <taxon>Oligohymenophorea</taxon>
        <taxon>Peniculida</taxon>
        <taxon>Parameciidae</taxon>
        <taxon>Paramecium</taxon>
    </lineage>
</organism>
<evidence type="ECO:0000313" key="5">
    <source>
        <dbReference type="Proteomes" id="UP000689195"/>
    </source>
</evidence>
<dbReference type="Pfam" id="PF00400">
    <property type="entry name" value="WD40"/>
    <property type="match status" value="11"/>
</dbReference>
<feature type="repeat" description="WD" evidence="1">
    <location>
        <begin position="1505"/>
        <end position="1539"/>
    </location>
</feature>
<dbReference type="SMART" id="SM00320">
    <property type="entry name" value="WD40"/>
    <property type="match status" value="11"/>
</dbReference>
<evidence type="ECO:0000259" key="3">
    <source>
        <dbReference type="Pfam" id="PF05729"/>
    </source>
</evidence>
<dbReference type="InterPro" id="IPR019775">
    <property type="entry name" value="WD40_repeat_CS"/>
</dbReference>
<feature type="repeat" description="WD" evidence="1">
    <location>
        <begin position="1757"/>
        <end position="1798"/>
    </location>
</feature>
<feature type="repeat" description="WD" evidence="1">
    <location>
        <begin position="1463"/>
        <end position="1504"/>
    </location>
</feature>
<dbReference type="Pfam" id="PF05729">
    <property type="entry name" value="NACHT"/>
    <property type="match status" value="1"/>
</dbReference>
<feature type="repeat" description="WD" evidence="1">
    <location>
        <begin position="1589"/>
        <end position="1630"/>
    </location>
</feature>
<feature type="repeat" description="WD" evidence="1">
    <location>
        <begin position="1547"/>
        <end position="1588"/>
    </location>
</feature>
<dbReference type="PANTHER" id="PTHR45333:SF1">
    <property type="entry name" value="CHROMOSOME UNDETERMINED SCAFFOLD_625, WHOLE GENOME SHOTGUN SEQUENCE"/>
    <property type="match status" value="1"/>
</dbReference>
<gene>
    <name evidence="4" type="ORF">PPENT_87.1.T1360004</name>
</gene>
<keyword evidence="1" id="KW-0853">WD repeat</keyword>
<dbReference type="InterPro" id="IPR007111">
    <property type="entry name" value="NACHT_NTPase"/>
</dbReference>
<evidence type="ECO:0000256" key="2">
    <source>
        <dbReference type="SAM" id="Coils"/>
    </source>
</evidence>
<proteinExistence type="predicted"/>
<protein>
    <recommendedName>
        <fullName evidence="3">NACHT domain-containing protein</fullName>
    </recommendedName>
</protein>
<feature type="repeat" description="WD" evidence="1">
    <location>
        <begin position="1631"/>
        <end position="1672"/>
    </location>
</feature>
<feature type="repeat" description="WD" evidence="1">
    <location>
        <begin position="1348"/>
        <end position="1389"/>
    </location>
</feature>
<keyword evidence="2" id="KW-0175">Coiled coil</keyword>
<dbReference type="Proteomes" id="UP000689195">
    <property type="component" value="Unassembled WGS sequence"/>
</dbReference>
<dbReference type="PROSITE" id="PS50082">
    <property type="entry name" value="WD_REPEATS_2"/>
    <property type="match status" value="11"/>
</dbReference>
<evidence type="ECO:0000256" key="1">
    <source>
        <dbReference type="PROSITE-ProRule" id="PRU00221"/>
    </source>
</evidence>
<feature type="repeat" description="WD" evidence="1">
    <location>
        <begin position="1715"/>
        <end position="1756"/>
    </location>
</feature>
<dbReference type="CDD" id="cd00200">
    <property type="entry name" value="WD40"/>
    <property type="match status" value="2"/>
</dbReference>
<comment type="caution">
    <text evidence="4">The sequence shown here is derived from an EMBL/GenBank/DDBJ whole genome shotgun (WGS) entry which is preliminary data.</text>
</comment>